<proteinExistence type="predicted"/>
<sequence length="641" mass="67727">MDPGQPDQFTPFLNRSSSTEHDSISDYKHSLGAGTAQTPLRGSGRNFELRGFLSKLLGWPAIVIAGQLGLQLAAWTFFAVVQSRGSIALPLGAAAWVQDHVHTVTFIFTQISTILAACSSFLFSWGVRQSIALHLHGDGMSLAQFVSSVKLSSRSLIFDARKRKWSTLSIVLILLTGVQAAGWSSLLTPLMISTDTRITGYEIDLTNPSLRALQTQGMGECVKNSPRLPAFVVGQSESGSAAVKADIGYSASLTLLDQSFNNATAGILPLYFEDLPTYAWFPNIPKIPSTITAELSEGLTSTSAVTQQGFTAAVDCQFQQLTPDTTPSLTTQIDKLRDWESGLPSGNISSYSISSNCLIDERLATNSERVYIDTDVLNPSTLLMVACDSDDGYALIFKASGAYSFMQTMVCKLTPQVTTTTVTYTGGKGPVGSIQVATATTGAVSDAGGPASLSAVGTIYDMVGFAQAAYTNVMGDQLEALLSGEFSGANVLTITQSYLRGVTEYSGSVLRACLSGVNSTFADGVPLDLSTPVTGKVTTQTLGWMHVSIITLLGLLPGTLVAILTICIVLLAVAQHAGNPDGEKFDASDPMYLITAAAAGGLGNVIVGTEAEQLRAAEDVHLHLEDMPGRGQTLYPSLPPV</sequence>
<feature type="compositionally biased region" description="Polar residues" evidence="1">
    <location>
        <begin position="7"/>
        <end position="17"/>
    </location>
</feature>
<feature type="transmembrane region" description="Helical" evidence="2">
    <location>
        <begin position="56"/>
        <end position="81"/>
    </location>
</feature>
<dbReference type="EMBL" id="JARJCM010000312">
    <property type="protein sequence ID" value="KAJ7018966.1"/>
    <property type="molecule type" value="Genomic_DNA"/>
</dbReference>
<evidence type="ECO:0000313" key="4">
    <source>
        <dbReference type="Proteomes" id="UP001218188"/>
    </source>
</evidence>
<comment type="caution">
    <text evidence="3">The sequence shown here is derived from an EMBL/GenBank/DDBJ whole genome shotgun (WGS) entry which is preliminary data.</text>
</comment>
<evidence type="ECO:0000256" key="2">
    <source>
        <dbReference type="SAM" id="Phobius"/>
    </source>
</evidence>
<keyword evidence="2" id="KW-0812">Transmembrane</keyword>
<gene>
    <name evidence="3" type="ORF">C8F04DRAFT_355227</name>
</gene>
<keyword evidence="2" id="KW-0472">Membrane</keyword>
<feature type="region of interest" description="Disordered" evidence="1">
    <location>
        <begin position="1"/>
        <end position="24"/>
    </location>
</feature>
<keyword evidence="2" id="KW-1133">Transmembrane helix</keyword>
<dbReference type="AlphaFoldDB" id="A0AAD6WPJ2"/>
<feature type="transmembrane region" description="Helical" evidence="2">
    <location>
        <begin position="165"/>
        <end position="186"/>
    </location>
</feature>
<feature type="transmembrane region" description="Helical" evidence="2">
    <location>
        <begin position="544"/>
        <end position="574"/>
    </location>
</feature>
<accession>A0AAD6WPJ2</accession>
<evidence type="ECO:0000313" key="3">
    <source>
        <dbReference type="EMBL" id="KAJ7018966.1"/>
    </source>
</evidence>
<protein>
    <submittedName>
        <fullName evidence="3">Uncharacterized protein</fullName>
    </submittedName>
</protein>
<name>A0AAD6WPJ2_9AGAR</name>
<dbReference type="Proteomes" id="UP001218188">
    <property type="component" value="Unassembled WGS sequence"/>
</dbReference>
<reference evidence="3" key="1">
    <citation type="submission" date="2023-03" db="EMBL/GenBank/DDBJ databases">
        <title>Massive genome expansion in bonnet fungi (Mycena s.s.) driven by repeated elements and novel gene families across ecological guilds.</title>
        <authorList>
            <consortium name="Lawrence Berkeley National Laboratory"/>
            <person name="Harder C.B."/>
            <person name="Miyauchi S."/>
            <person name="Viragh M."/>
            <person name="Kuo A."/>
            <person name="Thoen E."/>
            <person name="Andreopoulos B."/>
            <person name="Lu D."/>
            <person name="Skrede I."/>
            <person name="Drula E."/>
            <person name="Henrissat B."/>
            <person name="Morin E."/>
            <person name="Kohler A."/>
            <person name="Barry K."/>
            <person name="LaButti K."/>
            <person name="Morin E."/>
            <person name="Salamov A."/>
            <person name="Lipzen A."/>
            <person name="Mereny Z."/>
            <person name="Hegedus B."/>
            <person name="Baldrian P."/>
            <person name="Stursova M."/>
            <person name="Weitz H."/>
            <person name="Taylor A."/>
            <person name="Grigoriev I.V."/>
            <person name="Nagy L.G."/>
            <person name="Martin F."/>
            <person name="Kauserud H."/>
        </authorList>
    </citation>
    <scope>NUCLEOTIDE SEQUENCE</scope>
    <source>
        <strain evidence="3">CBHHK200</strain>
    </source>
</reference>
<organism evidence="3 4">
    <name type="scientific">Mycena alexandri</name>
    <dbReference type="NCBI Taxonomy" id="1745969"/>
    <lineage>
        <taxon>Eukaryota</taxon>
        <taxon>Fungi</taxon>
        <taxon>Dikarya</taxon>
        <taxon>Basidiomycota</taxon>
        <taxon>Agaricomycotina</taxon>
        <taxon>Agaricomycetes</taxon>
        <taxon>Agaricomycetidae</taxon>
        <taxon>Agaricales</taxon>
        <taxon>Marasmiineae</taxon>
        <taxon>Mycenaceae</taxon>
        <taxon>Mycena</taxon>
    </lineage>
</organism>
<feature type="transmembrane region" description="Helical" evidence="2">
    <location>
        <begin position="101"/>
        <end position="123"/>
    </location>
</feature>
<keyword evidence="4" id="KW-1185">Reference proteome</keyword>
<evidence type="ECO:0000256" key="1">
    <source>
        <dbReference type="SAM" id="MobiDB-lite"/>
    </source>
</evidence>